<organism evidence="2 3">
    <name type="scientific">Streptomyces sudanensis</name>
    <dbReference type="NCBI Taxonomy" id="436397"/>
    <lineage>
        <taxon>Bacteria</taxon>
        <taxon>Bacillati</taxon>
        <taxon>Actinomycetota</taxon>
        <taxon>Actinomycetes</taxon>
        <taxon>Kitasatosporales</taxon>
        <taxon>Streptomycetaceae</taxon>
        <taxon>Streptomyces</taxon>
    </lineage>
</organism>
<name>A0ABY4TI37_9ACTN</name>
<feature type="non-terminal residue" evidence="2">
    <location>
        <position position="61"/>
    </location>
</feature>
<evidence type="ECO:0000256" key="1">
    <source>
        <dbReference type="SAM" id="MobiDB-lite"/>
    </source>
</evidence>
<sequence>MPQNSERNDPWAPPESPPPGVDLGKPAPRTPHDQPTVTSMPAAGFGTPAGDPLPPPPVAPG</sequence>
<protein>
    <submittedName>
        <fullName evidence="2">Uncharacterized protein</fullName>
    </submittedName>
</protein>
<gene>
    <name evidence="2" type="ORF">MW084_19690</name>
</gene>
<accession>A0ABY4TI37</accession>
<dbReference type="Proteomes" id="UP001056383">
    <property type="component" value="Chromosome"/>
</dbReference>
<proteinExistence type="predicted"/>
<evidence type="ECO:0000313" key="2">
    <source>
        <dbReference type="EMBL" id="URN17789.1"/>
    </source>
</evidence>
<feature type="compositionally biased region" description="Pro residues" evidence="1">
    <location>
        <begin position="11"/>
        <end position="20"/>
    </location>
</feature>
<feature type="compositionally biased region" description="Pro residues" evidence="1">
    <location>
        <begin position="51"/>
        <end position="61"/>
    </location>
</feature>
<dbReference type="EMBL" id="CP095474">
    <property type="protein sequence ID" value="URN17789.1"/>
    <property type="molecule type" value="Genomic_DNA"/>
</dbReference>
<reference evidence="2" key="1">
    <citation type="submission" date="2022-04" db="EMBL/GenBank/DDBJ databases">
        <title>Systematic whole-genome sequencing reveals an unexpected diversity among actinomycetoma pathogens and provides insights into their antibacterial susceptibilities.</title>
        <authorList>
            <person name="Watson A.K."/>
            <person name="Kepplinger B."/>
            <person name="Bakhiet S.M."/>
            <person name="Mhmoud N.A."/>
            <person name="Chapman J."/>
            <person name="Allenby N."/>
            <person name="Mickiewicz K."/>
            <person name="Goodfellow M."/>
            <person name="Fahal A.H."/>
            <person name="Errington J."/>
        </authorList>
    </citation>
    <scope>NUCLEOTIDE SEQUENCE</scope>
    <source>
        <strain evidence="2">SD 504</strain>
    </source>
</reference>
<feature type="region of interest" description="Disordered" evidence="1">
    <location>
        <begin position="1"/>
        <end position="61"/>
    </location>
</feature>
<keyword evidence="3" id="KW-1185">Reference proteome</keyword>
<evidence type="ECO:0000313" key="3">
    <source>
        <dbReference type="Proteomes" id="UP001056383"/>
    </source>
</evidence>